<keyword evidence="1" id="KW-1133">Transmembrane helix</keyword>
<dbReference type="RefSeq" id="WP_206010894.1">
    <property type="nucleotide sequence ID" value="NZ_CP070619.1"/>
</dbReference>
<evidence type="ECO:0008006" key="4">
    <source>
        <dbReference type="Google" id="ProtNLM"/>
    </source>
</evidence>
<name>A0A974ZY01_9NOCA</name>
<evidence type="ECO:0000256" key="1">
    <source>
        <dbReference type="SAM" id="Phobius"/>
    </source>
</evidence>
<gene>
    <name evidence="2" type="ORF">JWS13_41225</name>
</gene>
<protein>
    <recommendedName>
        <fullName evidence="4">DUF106 domain-containing protein</fullName>
    </recommendedName>
</protein>
<feature type="transmembrane region" description="Helical" evidence="1">
    <location>
        <begin position="82"/>
        <end position="99"/>
    </location>
</feature>
<feature type="transmembrane region" description="Helical" evidence="1">
    <location>
        <begin position="6"/>
        <end position="29"/>
    </location>
</feature>
<keyword evidence="1" id="KW-0472">Membrane</keyword>
<proteinExistence type="predicted"/>
<dbReference type="Proteomes" id="UP000662986">
    <property type="component" value="Chromosome"/>
</dbReference>
<reference evidence="2 3" key="1">
    <citation type="journal article" date="2021" name="Microbiol. Resour. Announc.">
        <title>Complete Genome Sequences of Two Rhodococcus sp. Strains with Large and Linear Chromosomes, Isolated from Apple Rhizosphere.</title>
        <authorList>
            <person name="Benning S."/>
            <person name="Brugnone N."/>
            <person name="Siani R."/>
            <person name="Kublik S."/>
            <person name="Schloter M."/>
            <person name="Rad V."/>
        </authorList>
    </citation>
    <scope>NUCLEOTIDE SEQUENCE [LARGE SCALE GENOMIC DNA]</scope>
    <source>
        <strain evidence="2 3">R79</strain>
    </source>
</reference>
<dbReference type="EMBL" id="CP070619">
    <property type="protein sequence ID" value="QSE94581.1"/>
    <property type="molecule type" value="Genomic_DNA"/>
</dbReference>
<keyword evidence="3" id="KW-1185">Reference proteome</keyword>
<keyword evidence="1" id="KW-0812">Transmembrane</keyword>
<evidence type="ECO:0000313" key="2">
    <source>
        <dbReference type="EMBL" id="QSE94581.1"/>
    </source>
</evidence>
<reference evidence="2 3" key="2">
    <citation type="journal article" date="2022" name="Arch. Microbiol.">
        <title>Rhodococcus pseudokoreensis sp. nov. isolated from the rhizosphere of young M26 apple rootstocks.</title>
        <authorList>
            <person name="Kampfer P."/>
            <person name="Glaeser S.P."/>
            <person name="Blom J."/>
            <person name="Wolf J."/>
            <person name="Benning S."/>
            <person name="Schloter M."/>
            <person name="Neumann-Schaal M."/>
        </authorList>
    </citation>
    <scope>NUCLEOTIDE SEQUENCE [LARGE SCALE GENOMIC DNA]</scope>
    <source>
        <strain evidence="2 3">R79</strain>
    </source>
</reference>
<feature type="transmembrane region" description="Helical" evidence="1">
    <location>
        <begin position="119"/>
        <end position="139"/>
    </location>
</feature>
<organism evidence="2 3">
    <name type="scientific">Rhodococcus pseudokoreensis</name>
    <dbReference type="NCBI Taxonomy" id="2811421"/>
    <lineage>
        <taxon>Bacteria</taxon>
        <taxon>Bacillati</taxon>
        <taxon>Actinomycetota</taxon>
        <taxon>Actinomycetes</taxon>
        <taxon>Mycobacteriales</taxon>
        <taxon>Nocardiaceae</taxon>
        <taxon>Rhodococcus</taxon>
    </lineage>
</organism>
<evidence type="ECO:0000313" key="3">
    <source>
        <dbReference type="Proteomes" id="UP000662986"/>
    </source>
</evidence>
<sequence>MNLVPLIQATLATALFVIGIPAALQHWMWERRAADRIERQQKIIDAAGEESPASAVLREDNRRLALEVAAVRRQPEDGFTRAVTIIVLAGTSWSAYLWVLENWFPYSFGVAIFDNPLLLFSGVASIVGSFGILMMWLVVRKVRRSLRRMWVEEHLRASEVNMRAAVGHVASKGSTH</sequence>
<accession>A0A974ZY01</accession>